<accession>A0ABS3NIP6</accession>
<dbReference type="SUPFAM" id="SSF103473">
    <property type="entry name" value="MFS general substrate transporter"/>
    <property type="match status" value="1"/>
</dbReference>
<dbReference type="PANTHER" id="PTHR43124:SF10">
    <property type="entry name" value="PURINE EFFLUX PUMP PBUE"/>
    <property type="match status" value="1"/>
</dbReference>
<keyword evidence="2" id="KW-1003">Cell membrane</keyword>
<organism evidence="8 9">
    <name type="scientific">Oceanisphaera pacifica</name>
    <dbReference type="NCBI Taxonomy" id="2818389"/>
    <lineage>
        <taxon>Bacteria</taxon>
        <taxon>Pseudomonadati</taxon>
        <taxon>Pseudomonadota</taxon>
        <taxon>Gammaproteobacteria</taxon>
        <taxon>Aeromonadales</taxon>
        <taxon>Aeromonadaceae</taxon>
        <taxon>Oceanisphaera</taxon>
    </lineage>
</organism>
<feature type="transmembrane region" description="Helical" evidence="6">
    <location>
        <begin position="41"/>
        <end position="62"/>
    </location>
</feature>
<dbReference type="Proteomes" id="UP000664882">
    <property type="component" value="Unassembled WGS sequence"/>
</dbReference>
<dbReference type="Gene3D" id="1.20.1250.20">
    <property type="entry name" value="MFS general substrate transporter like domains"/>
    <property type="match status" value="2"/>
</dbReference>
<dbReference type="RefSeq" id="WP_208006342.1">
    <property type="nucleotide sequence ID" value="NZ_JAGDFX010000016.1"/>
</dbReference>
<dbReference type="PROSITE" id="PS50850">
    <property type="entry name" value="MFS"/>
    <property type="match status" value="1"/>
</dbReference>
<protein>
    <submittedName>
        <fullName evidence="8">MFS transporter</fullName>
    </submittedName>
</protein>
<evidence type="ECO:0000259" key="7">
    <source>
        <dbReference type="PROSITE" id="PS50850"/>
    </source>
</evidence>
<keyword evidence="3 6" id="KW-0812">Transmembrane</keyword>
<dbReference type="InterPro" id="IPR036259">
    <property type="entry name" value="MFS_trans_sf"/>
</dbReference>
<evidence type="ECO:0000256" key="2">
    <source>
        <dbReference type="ARBA" id="ARBA00022475"/>
    </source>
</evidence>
<evidence type="ECO:0000256" key="4">
    <source>
        <dbReference type="ARBA" id="ARBA00022989"/>
    </source>
</evidence>
<feature type="transmembrane region" description="Helical" evidence="6">
    <location>
        <begin position="69"/>
        <end position="87"/>
    </location>
</feature>
<gene>
    <name evidence="8" type="ORF">J3U76_12645</name>
</gene>
<dbReference type="CDD" id="cd17324">
    <property type="entry name" value="MFS_NepI_like"/>
    <property type="match status" value="1"/>
</dbReference>
<dbReference type="EMBL" id="JAGDFX010000016">
    <property type="protein sequence ID" value="MBO1520466.1"/>
    <property type="molecule type" value="Genomic_DNA"/>
</dbReference>
<comment type="subcellular location">
    <subcellularLocation>
        <location evidence="1">Cell membrane</location>
        <topology evidence="1">Multi-pass membrane protein</topology>
    </subcellularLocation>
</comment>
<feature type="transmembrane region" description="Helical" evidence="6">
    <location>
        <begin position="161"/>
        <end position="181"/>
    </location>
</feature>
<feature type="transmembrane region" description="Helical" evidence="6">
    <location>
        <begin position="268"/>
        <end position="286"/>
    </location>
</feature>
<proteinExistence type="predicted"/>
<comment type="caution">
    <text evidence="8">The sequence shown here is derived from an EMBL/GenBank/DDBJ whole genome shotgun (WGS) entry which is preliminary data.</text>
</comment>
<sequence>MNRLLILALGMFSIGTASFVMAGLLPEMAASFNISVGDAASMIAAFAVAYALVIPIAATLMVNLSYKPILVVGMSILAAGHVVSALAPNLEVAIAGRALGGLGGALFMPIAGAAATAIVAQEHWGRSLAIITAGLSASTAIGAPVGIALSTSFGDWRLGMWLVAALAGAAAIGVGTLLEAIPRPDTKKRSRDLLASVTKPAIFGVLGTTLFLMIGSYIVHTYASVILMPATNGRGETLALLMAAWGVAATIGTFTAGRLTDRWGARPIIVGGLTVLSLNFLLFPVLTYSPFISVLPLAVWGAIAWSCLVPLQHQLVKAAPSSASIVLGLNTSAIYLGVSLSASIGKHVSQAFGSEYLSVVAAGFTILALGIYEGHRIIVNRGSGSSTHCLASGRYHS</sequence>
<feature type="domain" description="Major facilitator superfamily (MFS) profile" evidence="7">
    <location>
        <begin position="3"/>
        <end position="380"/>
    </location>
</feature>
<feature type="transmembrane region" description="Helical" evidence="6">
    <location>
        <begin position="127"/>
        <end position="149"/>
    </location>
</feature>
<feature type="transmembrane region" description="Helical" evidence="6">
    <location>
        <begin position="193"/>
        <end position="218"/>
    </location>
</feature>
<evidence type="ECO:0000313" key="8">
    <source>
        <dbReference type="EMBL" id="MBO1520466.1"/>
    </source>
</evidence>
<evidence type="ECO:0000256" key="6">
    <source>
        <dbReference type="SAM" id="Phobius"/>
    </source>
</evidence>
<keyword evidence="5 6" id="KW-0472">Membrane</keyword>
<dbReference type="InterPro" id="IPR020846">
    <property type="entry name" value="MFS_dom"/>
</dbReference>
<feature type="transmembrane region" description="Helical" evidence="6">
    <location>
        <begin position="99"/>
        <end position="120"/>
    </location>
</feature>
<evidence type="ECO:0000256" key="3">
    <source>
        <dbReference type="ARBA" id="ARBA00022692"/>
    </source>
</evidence>
<evidence type="ECO:0000313" key="9">
    <source>
        <dbReference type="Proteomes" id="UP000664882"/>
    </source>
</evidence>
<dbReference type="Pfam" id="PF07690">
    <property type="entry name" value="MFS_1"/>
    <property type="match status" value="1"/>
</dbReference>
<feature type="transmembrane region" description="Helical" evidence="6">
    <location>
        <begin position="356"/>
        <end position="372"/>
    </location>
</feature>
<feature type="transmembrane region" description="Helical" evidence="6">
    <location>
        <begin position="323"/>
        <end position="344"/>
    </location>
</feature>
<keyword evidence="4 6" id="KW-1133">Transmembrane helix</keyword>
<keyword evidence="9" id="KW-1185">Reference proteome</keyword>
<dbReference type="InterPro" id="IPR011701">
    <property type="entry name" value="MFS"/>
</dbReference>
<dbReference type="PANTHER" id="PTHR43124">
    <property type="entry name" value="PURINE EFFLUX PUMP PBUE"/>
    <property type="match status" value="1"/>
</dbReference>
<evidence type="ECO:0000256" key="5">
    <source>
        <dbReference type="ARBA" id="ARBA00023136"/>
    </source>
</evidence>
<feature type="transmembrane region" description="Helical" evidence="6">
    <location>
        <begin position="292"/>
        <end position="311"/>
    </location>
</feature>
<name>A0ABS3NIP6_9GAMM</name>
<dbReference type="InterPro" id="IPR050189">
    <property type="entry name" value="MFS_Efflux_Transporters"/>
</dbReference>
<feature type="transmembrane region" description="Helical" evidence="6">
    <location>
        <begin position="238"/>
        <end position="256"/>
    </location>
</feature>
<reference evidence="8 9" key="1">
    <citation type="submission" date="2021-03" db="EMBL/GenBank/DDBJ databases">
        <title>Oceanisphaera sp. nov., isolated from the intestine.</title>
        <authorList>
            <person name="Zhao L.-H."/>
            <person name="Shi L.-F."/>
        </authorList>
    </citation>
    <scope>NUCLEOTIDE SEQUENCE [LARGE SCALE GENOMIC DNA]</scope>
    <source>
        <strain evidence="8 9">DM8</strain>
    </source>
</reference>
<evidence type="ECO:0000256" key="1">
    <source>
        <dbReference type="ARBA" id="ARBA00004651"/>
    </source>
</evidence>